<comment type="caution">
    <text evidence="1">The sequence shown here is derived from an EMBL/GenBank/DDBJ whole genome shotgun (WGS) entry which is preliminary data.</text>
</comment>
<organism evidence="1 2">
    <name type="scientific">Hoylesella nanceiensis</name>
    <dbReference type="NCBI Taxonomy" id="425941"/>
    <lineage>
        <taxon>Bacteria</taxon>
        <taxon>Pseudomonadati</taxon>
        <taxon>Bacteroidota</taxon>
        <taxon>Bacteroidia</taxon>
        <taxon>Bacteroidales</taxon>
        <taxon>Prevotellaceae</taxon>
        <taxon>Hoylesella</taxon>
    </lineage>
</organism>
<keyword evidence="2" id="KW-1185">Reference proteome</keyword>
<reference evidence="1 2" key="1">
    <citation type="submission" date="2021-07" db="EMBL/GenBank/DDBJ databases">
        <title>Genomic diversity and antimicrobial resistance of Prevotella spp. isolated from chronic lung disease airways.</title>
        <authorList>
            <person name="Webb K.A."/>
            <person name="Olagoke O.S."/>
            <person name="Baird T."/>
            <person name="Neill J."/>
            <person name="Pham A."/>
            <person name="Wells T.J."/>
            <person name="Ramsay K.A."/>
            <person name="Bell S.C."/>
            <person name="Sarovich D.S."/>
            <person name="Price E.P."/>
        </authorList>
    </citation>
    <scope>NUCLEOTIDE SEQUENCE [LARGE SCALE GENOMIC DNA]</scope>
    <source>
        <strain evidence="1 2">SCHI0011.S.12</strain>
    </source>
</reference>
<sequence>MNKYGNELELILLLTDNHEHDTQELAKRLGVTQRNIYYYFENFKKYGFKIIKNGTKYRLDRRNQFFRKLHDSIVLNDSEAMFLYQMLMGQDDEDNMIRSIKVKFERFYNLELLTKPAHLKRRRRNIQKLREAMESHKAVRLRKYSSPHSKTIADRIVEPYLFLNNENEVRCFELKTHVNKTFKVSRTHDVEILDVDWMHEHEHKELFTDIFMFSGEEKQSICLELGQLSHNLLIEEYPQSEAYLIELEGERWLLKTEVVSLVPVVRFVLGLFQDIKILENEELKTLVEEQIAQMHKMVV</sequence>
<dbReference type="EMBL" id="JAHXCT010000005">
    <property type="protein sequence ID" value="MBW4769606.1"/>
    <property type="molecule type" value="Genomic_DNA"/>
</dbReference>
<protein>
    <submittedName>
        <fullName evidence="1">WYL domain-containing protein</fullName>
    </submittedName>
</protein>
<evidence type="ECO:0000313" key="1">
    <source>
        <dbReference type="EMBL" id="MBW4769606.1"/>
    </source>
</evidence>
<name>A0ABS6YEJ1_9BACT</name>
<proteinExistence type="predicted"/>
<evidence type="ECO:0000313" key="2">
    <source>
        <dbReference type="Proteomes" id="UP000788426"/>
    </source>
</evidence>
<dbReference type="PROSITE" id="PS52050">
    <property type="entry name" value="WYL"/>
    <property type="match status" value="1"/>
</dbReference>
<gene>
    <name evidence="1" type="ORF">KZO38_07510</name>
</gene>
<accession>A0ABS6YEJ1</accession>
<dbReference type="Proteomes" id="UP000788426">
    <property type="component" value="Unassembled WGS sequence"/>
</dbReference>
<dbReference type="RefSeq" id="WP_219481594.1">
    <property type="nucleotide sequence ID" value="NZ_JAHXCT010000005.1"/>
</dbReference>